<organism evidence="1 2">
    <name type="scientific">Lacisediminihabitans profunda</name>
    <dbReference type="NCBI Taxonomy" id="2594790"/>
    <lineage>
        <taxon>Bacteria</taxon>
        <taxon>Bacillati</taxon>
        <taxon>Actinomycetota</taxon>
        <taxon>Actinomycetes</taxon>
        <taxon>Micrococcales</taxon>
        <taxon>Microbacteriaceae</taxon>
        <taxon>Lacisediminihabitans</taxon>
    </lineage>
</organism>
<name>A0A5C8ULY0_9MICO</name>
<keyword evidence="2" id="KW-1185">Reference proteome</keyword>
<evidence type="ECO:0000313" key="2">
    <source>
        <dbReference type="Proteomes" id="UP000321379"/>
    </source>
</evidence>
<dbReference type="EMBL" id="VRMG01000009">
    <property type="protein sequence ID" value="TXN29323.1"/>
    <property type="molecule type" value="Genomic_DNA"/>
</dbReference>
<evidence type="ECO:0000313" key="1">
    <source>
        <dbReference type="EMBL" id="TXN29323.1"/>
    </source>
</evidence>
<dbReference type="RefSeq" id="WP_147784341.1">
    <property type="nucleotide sequence ID" value="NZ_VRMG01000009.1"/>
</dbReference>
<accession>A0A5C8ULY0</accession>
<sequence>MSAIAAIDGVAHVAVGAESVSGQVVRVVYLQTVQRDRKETTVSLTALAALELAMELIDYAKLCEFDPELDEDPDRGHINPR</sequence>
<reference evidence="1 2" key="1">
    <citation type="submission" date="2019-08" db="EMBL/GenBank/DDBJ databases">
        <title>Bacterial whole genome sequence for Glaciihabitans sp. CHu50b-6-2.</title>
        <authorList>
            <person name="Jin L."/>
        </authorList>
    </citation>
    <scope>NUCLEOTIDE SEQUENCE [LARGE SCALE GENOMIC DNA]</scope>
    <source>
        <strain evidence="1 2">CHu50b-6-2</strain>
    </source>
</reference>
<gene>
    <name evidence="1" type="ORF">FVP33_14180</name>
</gene>
<proteinExistence type="predicted"/>
<comment type="caution">
    <text evidence="1">The sequence shown here is derived from an EMBL/GenBank/DDBJ whole genome shotgun (WGS) entry which is preliminary data.</text>
</comment>
<dbReference type="AlphaFoldDB" id="A0A5C8ULY0"/>
<protein>
    <submittedName>
        <fullName evidence="1">Uncharacterized protein</fullName>
    </submittedName>
</protein>
<dbReference type="Proteomes" id="UP000321379">
    <property type="component" value="Unassembled WGS sequence"/>
</dbReference>